<keyword evidence="2" id="KW-1185">Reference proteome</keyword>
<evidence type="ECO:0000313" key="1">
    <source>
        <dbReference type="EMBL" id="EFA79742.1"/>
    </source>
</evidence>
<name>D3BFY2_HETP5</name>
<evidence type="ECO:0000313" key="2">
    <source>
        <dbReference type="Proteomes" id="UP000001396"/>
    </source>
</evidence>
<dbReference type="AlphaFoldDB" id="D3BFY2"/>
<protein>
    <submittedName>
        <fullName evidence="1">Uncharacterized protein</fullName>
    </submittedName>
</protein>
<sequence>MNLVIVDNNNNNNNNMCSRLDNSITPHREYFDSGDFEQLHIMEEGGPDLVFVMFKAHRNNRTHRLIQFSSWYVRIRNDVETTLNVKKVRKSVEIESLVSS</sequence>
<comment type="caution">
    <text evidence="1">The sequence shown here is derived from an EMBL/GenBank/DDBJ whole genome shotgun (WGS) entry which is preliminary data.</text>
</comment>
<dbReference type="GeneID" id="31362914"/>
<gene>
    <name evidence="1" type="ORF">PPL_07433</name>
</gene>
<reference evidence="1 2" key="1">
    <citation type="journal article" date="2011" name="Genome Res.">
        <title>Phylogeny-wide analysis of social amoeba genomes highlights ancient origins for complex intercellular communication.</title>
        <authorList>
            <person name="Heidel A.J."/>
            <person name="Lawal H.M."/>
            <person name="Felder M."/>
            <person name="Schilde C."/>
            <person name="Helps N.R."/>
            <person name="Tunggal B."/>
            <person name="Rivero F."/>
            <person name="John U."/>
            <person name="Schleicher M."/>
            <person name="Eichinger L."/>
            <person name="Platzer M."/>
            <person name="Noegel A.A."/>
            <person name="Schaap P."/>
            <person name="Gloeckner G."/>
        </authorList>
    </citation>
    <scope>NUCLEOTIDE SEQUENCE [LARGE SCALE GENOMIC DNA]</scope>
    <source>
        <strain evidence="2">ATCC 26659 / Pp 5 / PN500</strain>
    </source>
</reference>
<organism evidence="1 2">
    <name type="scientific">Heterostelium pallidum (strain ATCC 26659 / Pp 5 / PN500)</name>
    <name type="common">Cellular slime mold</name>
    <name type="synonym">Polysphondylium pallidum</name>
    <dbReference type="NCBI Taxonomy" id="670386"/>
    <lineage>
        <taxon>Eukaryota</taxon>
        <taxon>Amoebozoa</taxon>
        <taxon>Evosea</taxon>
        <taxon>Eumycetozoa</taxon>
        <taxon>Dictyostelia</taxon>
        <taxon>Acytosteliales</taxon>
        <taxon>Acytosteliaceae</taxon>
        <taxon>Heterostelium</taxon>
    </lineage>
</organism>
<accession>D3BFY2</accession>
<dbReference type="RefSeq" id="XP_020431863.1">
    <property type="nucleotide sequence ID" value="XM_020578268.1"/>
</dbReference>
<dbReference type="Proteomes" id="UP000001396">
    <property type="component" value="Unassembled WGS sequence"/>
</dbReference>
<dbReference type="EMBL" id="ADBJ01000032">
    <property type="protein sequence ID" value="EFA79742.1"/>
    <property type="molecule type" value="Genomic_DNA"/>
</dbReference>
<dbReference type="InParanoid" id="D3BFY2"/>
<proteinExistence type="predicted"/>